<dbReference type="EMBL" id="JBEZFP010000212">
    <property type="protein sequence ID" value="MEU8139902.1"/>
    <property type="molecule type" value="Genomic_DNA"/>
</dbReference>
<dbReference type="CDD" id="cd12108">
    <property type="entry name" value="Hr-like"/>
    <property type="match status" value="1"/>
</dbReference>
<gene>
    <name evidence="2" type="ORF">AB0C36_41200</name>
</gene>
<proteinExistence type="predicted"/>
<accession>A0ABV3DWR6</accession>
<comment type="caution">
    <text evidence="2">The sequence shown here is derived from an EMBL/GenBank/DDBJ whole genome shotgun (WGS) entry which is preliminary data.</text>
</comment>
<feature type="domain" description="Hemerythrin-like" evidence="1">
    <location>
        <begin position="20"/>
        <end position="105"/>
    </location>
</feature>
<dbReference type="Gene3D" id="1.20.120.520">
    <property type="entry name" value="nmb1532 protein domain like"/>
    <property type="match status" value="1"/>
</dbReference>
<dbReference type="RefSeq" id="WP_358364451.1">
    <property type="nucleotide sequence ID" value="NZ_JBEZFP010000212.1"/>
</dbReference>
<reference evidence="2 3" key="1">
    <citation type="submission" date="2024-06" db="EMBL/GenBank/DDBJ databases">
        <title>The Natural Products Discovery Center: Release of the First 8490 Sequenced Strains for Exploring Actinobacteria Biosynthetic Diversity.</title>
        <authorList>
            <person name="Kalkreuter E."/>
            <person name="Kautsar S.A."/>
            <person name="Yang D."/>
            <person name="Bader C.D."/>
            <person name="Teijaro C.N."/>
            <person name="Fluegel L."/>
            <person name="Davis C.M."/>
            <person name="Simpson J.R."/>
            <person name="Lauterbach L."/>
            <person name="Steele A.D."/>
            <person name="Gui C."/>
            <person name="Meng S."/>
            <person name="Li G."/>
            <person name="Viehrig K."/>
            <person name="Ye F."/>
            <person name="Su P."/>
            <person name="Kiefer A.F."/>
            <person name="Nichols A."/>
            <person name="Cepeda A.J."/>
            <person name="Yan W."/>
            <person name="Fan B."/>
            <person name="Jiang Y."/>
            <person name="Adhikari A."/>
            <person name="Zheng C.-J."/>
            <person name="Schuster L."/>
            <person name="Cowan T.M."/>
            <person name="Smanski M.J."/>
            <person name="Chevrette M.G."/>
            <person name="De Carvalho L.P.S."/>
            <person name="Shen B."/>
        </authorList>
    </citation>
    <scope>NUCLEOTIDE SEQUENCE [LARGE SCALE GENOMIC DNA]</scope>
    <source>
        <strain evidence="2 3">NPDC048946</strain>
    </source>
</reference>
<sequence length="215" mass="24855">MASPVVQPSAPLDLTTGYVAHRALREELARLTVATREVNPADIRQSRAVEDHLALVLRFLAAHHREEDAFVYPRVRARLRVAAAGRVFVALEGDHDSLDTLMRRAGDARVPLRERSPVVGRLHDLVARHTYQEEREMFPLMRRHVGNHEQRRLLRRTLRAWGRDMPAFVALYLHHADPVERIRILRVAPTGAGVMWHLSWRRRYARRRAEAYGLV</sequence>
<organism evidence="2 3">
    <name type="scientific">Streptodolium elevatio</name>
    <dbReference type="NCBI Taxonomy" id="3157996"/>
    <lineage>
        <taxon>Bacteria</taxon>
        <taxon>Bacillati</taxon>
        <taxon>Actinomycetota</taxon>
        <taxon>Actinomycetes</taxon>
        <taxon>Kitasatosporales</taxon>
        <taxon>Streptomycetaceae</taxon>
        <taxon>Streptodolium</taxon>
    </lineage>
</organism>
<name>A0ABV3DWR6_9ACTN</name>
<dbReference type="InterPro" id="IPR012312">
    <property type="entry name" value="Hemerythrin-like"/>
</dbReference>
<evidence type="ECO:0000313" key="3">
    <source>
        <dbReference type="Proteomes" id="UP001551482"/>
    </source>
</evidence>
<evidence type="ECO:0000313" key="2">
    <source>
        <dbReference type="EMBL" id="MEU8139902.1"/>
    </source>
</evidence>
<protein>
    <submittedName>
        <fullName evidence="2">Hemerythrin domain-containing protein</fullName>
    </submittedName>
</protein>
<evidence type="ECO:0000259" key="1">
    <source>
        <dbReference type="Pfam" id="PF01814"/>
    </source>
</evidence>
<dbReference type="Proteomes" id="UP001551482">
    <property type="component" value="Unassembled WGS sequence"/>
</dbReference>
<keyword evidence="3" id="KW-1185">Reference proteome</keyword>
<dbReference type="Pfam" id="PF01814">
    <property type="entry name" value="Hemerythrin"/>
    <property type="match status" value="1"/>
</dbReference>